<evidence type="ECO:0000313" key="1">
    <source>
        <dbReference type="EMBL" id="SCU91624.1"/>
    </source>
</evidence>
<name>A0A1G4JM59_9SACH</name>
<evidence type="ECO:0000313" key="2">
    <source>
        <dbReference type="Proteomes" id="UP000191144"/>
    </source>
</evidence>
<dbReference type="OrthoDB" id="376826at2759"/>
<gene>
    <name evidence="1" type="ORF">LAME_0E13212G</name>
</gene>
<reference evidence="2" key="1">
    <citation type="submission" date="2016-03" db="EMBL/GenBank/DDBJ databases">
        <authorList>
            <person name="Devillers Hugo."/>
        </authorList>
    </citation>
    <scope>NUCLEOTIDE SEQUENCE [LARGE SCALE GENOMIC DNA]</scope>
</reference>
<accession>A0A1G4JM59</accession>
<organism evidence="1 2">
    <name type="scientific">Lachancea meyersii CBS 8951</name>
    <dbReference type="NCBI Taxonomy" id="1266667"/>
    <lineage>
        <taxon>Eukaryota</taxon>
        <taxon>Fungi</taxon>
        <taxon>Dikarya</taxon>
        <taxon>Ascomycota</taxon>
        <taxon>Saccharomycotina</taxon>
        <taxon>Saccharomycetes</taxon>
        <taxon>Saccharomycetales</taxon>
        <taxon>Saccharomycetaceae</taxon>
        <taxon>Lachancea</taxon>
    </lineage>
</organism>
<proteinExistence type="predicted"/>
<dbReference type="Proteomes" id="UP000191144">
    <property type="component" value="Chromosome E"/>
</dbReference>
<dbReference type="Pfam" id="PF17316">
    <property type="entry name" value="Perilipin_2"/>
    <property type="match status" value="1"/>
</dbReference>
<keyword evidence="2" id="KW-1185">Reference proteome</keyword>
<dbReference type="EMBL" id="LT598481">
    <property type="protein sequence ID" value="SCU91624.1"/>
    <property type="molecule type" value="Genomic_DNA"/>
</dbReference>
<protein>
    <submittedName>
        <fullName evidence="1">LAME_0E13212g1_1</fullName>
    </submittedName>
</protein>
<dbReference type="AlphaFoldDB" id="A0A1G4JM59"/>
<sequence length="284" mass="32225">MSETEIITKCRYKSIQHVKSYPLVKQTHRFLAQLPATRVILANTRPVYKRVASSKPAQWVSPATRMVDSIADRGLEATDNWVPCLKTKTYQDLYHDAATPFVYTKDMVVKVTVAAADAADNYVYEPTHTQVIRFRKFYNAKIYDTNGKPLLRSSVDPFVAPYNKKLEKMTKHHFPEGKEVPTSGFSSEISRTVALTDNLLRRMSPVAQERLVNFVLMPCRYAQHVNAVFNENLDKQESLSISNSWSASIGAVTILHKESIEYVKRVRGKTSKKIQELDVPVASV</sequence>